<evidence type="ECO:0000256" key="1">
    <source>
        <dbReference type="SAM" id="MobiDB-lite"/>
    </source>
</evidence>
<reference evidence="2 3" key="1">
    <citation type="journal article" date="2024" name="G3 (Bethesda)">
        <title>Genome assembly of Hibiscus sabdariffa L. provides insights into metabolisms of medicinal natural products.</title>
        <authorList>
            <person name="Kim T."/>
        </authorList>
    </citation>
    <scope>NUCLEOTIDE SEQUENCE [LARGE SCALE GENOMIC DNA]</scope>
    <source>
        <strain evidence="2">TK-2024</strain>
        <tissue evidence="2">Old leaves</tissue>
    </source>
</reference>
<accession>A0ABR2U858</accession>
<proteinExistence type="predicted"/>
<sequence>MDGFYIKVFMENNIGMSSSMPKATGNFSKMSKSNASKFPARVKEGLSYKDALLKKGGVEKSGIIETASLGQDLKVFDHHIGVMSNKEVEKFSFDIPPKVYDRLSNCLVAISVKGVMFRVRVSTMEFEDDRCWIDQDQVKSQHGRSVECLDINDRGNVPNKMVGISIPNSSEPTSKVDKVVPNSPSGHAAQSTSMTDYVEVSGLRKDDPKALPMPSINSPLHIGSTNSENLMEVPICEQLESNLSSENCLSIELVFNAVTGLYSIKTKYLKNAWPFSSPSLKFQLPGSTMGGAPNLEAKSTSANISSRSK</sequence>
<protein>
    <submittedName>
        <fullName evidence="2">Uncharacterized protein</fullName>
    </submittedName>
</protein>
<dbReference type="EMBL" id="JBBPBN010000001">
    <property type="protein sequence ID" value="KAK9045652.1"/>
    <property type="molecule type" value="Genomic_DNA"/>
</dbReference>
<evidence type="ECO:0000313" key="3">
    <source>
        <dbReference type="Proteomes" id="UP001396334"/>
    </source>
</evidence>
<gene>
    <name evidence="2" type="ORF">V6N11_051561</name>
</gene>
<keyword evidence="3" id="KW-1185">Reference proteome</keyword>
<comment type="caution">
    <text evidence="2">The sequence shown here is derived from an EMBL/GenBank/DDBJ whole genome shotgun (WGS) entry which is preliminary data.</text>
</comment>
<evidence type="ECO:0000313" key="2">
    <source>
        <dbReference type="EMBL" id="KAK9045652.1"/>
    </source>
</evidence>
<feature type="region of interest" description="Disordered" evidence="1">
    <location>
        <begin position="165"/>
        <end position="195"/>
    </location>
</feature>
<name>A0ABR2U858_9ROSI</name>
<dbReference type="Proteomes" id="UP001396334">
    <property type="component" value="Unassembled WGS sequence"/>
</dbReference>
<organism evidence="2 3">
    <name type="scientific">Hibiscus sabdariffa</name>
    <name type="common">roselle</name>
    <dbReference type="NCBI Taxonomy" id="183260"/>
    <lineage>
        <taxon>Eukaryota</taxon>
        <taxon>Viridiplantae</taxon>
        <taxon>Streptophyta</taxon>
        <taxon>Embryophyta</taxon>
        <taxon>Tracheophyta</taxon>
        <taxon>Spermatophyta</taxon>
        <taxon>Magnoliopsida</taxon>
        <taxon>eudicotyledons</taxon>
        <taxon>Gunneridae</taxon>
        <taxon>Pentapetalae</taxon>
        <taxon>rosids</taxon>
        <taxon>malvids</taxon>
        <taxon>Malvales</taxon>
        <taxon>Malvaceae</taxon>
        <taxon>Malvoideae</taxon>
        <taxon>Hibiscus</taxon>
    </lineage>
</organism>
<feature type="compositionally biased region" description="Polar residues" evidence="1">
    <location>
        <begin position="182"/>
        <end position="195"/>
    </location>
</feature>